<evidence type="ECO:0000313" key="2">
    <source>
        <dbReference type="Proteomes" id="UP001465755"/>
    </source>
</evidence>
<organism evidence="1 2">
    <name type="scientific">Symbiochloris irregularis</name>
    <dbReference type="NCBI Taxonomy" id="706552"/>
    <lineage>
        <taxon>Eukaryota</taxon>
        <taxon>Viridiplantae</taxon>
        <taxon>Chlorophyta</taxon>
        <taxon>core chlorophytes</taxon>
        <taxon>Trebouxiophyceae</taxon>
        <taxon>Trebouxiales</taxon>
        <taxon>Trebouxiaceae</taxon>
        <taxon>Symbiochloris</taxon>
    </lineage>
</organism>
<name>A0AAW1PN11_9CHLO</name>
<dbReference type="EMBL" id="JALJOQ010000011">
    <property type="protein sequence ID" value="KAK9811180.1"/>
    <property type="molecule type" value="Genomic_DNA"/>
</dbReference>
<evidence type="ECO:0000313" key="1">
    <source>
        <dbReference type="EMBL" id="KAK9811180.1"/>
    </source>
</evidence>
<accession>A0AAW1PN11</accession>
<reference evidence="1 2" key="1">
    <citation type="journal article" date="2024" name="Nat. Commun.">
        <title>Phylogenomics reveals the evolutionary origins of lichenization in chlorophyte algae.</title>
        <authorList>
            <person name="Puginier C."/>
            <person name="Libourel C."/>
            <person name="Otte J."/>
            <person name="Skaloud P."/>
            <person name="Haon M."/>
            <person name="Grisel S."/>
            <person name="Petersen M."/>
            <person name="Berrin J.G."/>
            <person name="Delaux P.M."/>
            <person name="Dal Grande F."/>
            <person name="Keller J."/>
        </authorList>
    </citation>
    <scope>NUCLEOTIDE SEQUENCE [LARGE SCALE GENOMIC DNA]</scope>
    <source>
        <strain evidence="1 2">SAG 2036</strain>
    </source>
</reference>
<dbReference type="Proteomes" id="UP001465755">
    <property type="component" value="Unassembled WGS sequence"/>
</dbReference>
<dbReference type="SUPFAM" id="SSF55781">
    <property type="entry name" value="GAF domain-like"/>
    <property type="match status" value="1"/>
</dbReference>
<proteinExistence type="predicted"/>
<dbReference type="AlphaFoldDB" id="A0AAW1PN11"/>
<sequence>MYFVTHNYVFPRGIGAIDWCLLPEMKQVLVYDHLHEDIRFRDDELVKLCKWAAVVPLVASNGHRVGALGAFKSVPSTFSAVHYGALVHIGELLMRELERDALVQPGTPQHARLAKQAHRAAGLVDVPPEDRPYHVLEAMGPPHHTLHHIPAAGCHAV</sequence>
<evidence type="ECO:0008006" key="3">
    <source>
        <dbReference type="Google" id="ProtNLM"/>
    </source>
</evidence>
<gene>
    <name evidence="1" type="ORF">WJX73_008612</name>
</gene>
<keyword evidence="2" id="KW-1185">Reference proteome</keyword>
<comment type="caution">
    <text evidence="1">The sequence shown here is derived from an EMBL/GenBank/DDBJ whole genome shotgun (WGS) entry which is preliminary data.</text>
</comment>
<protein>
    <recommendedName>
        <fullName evidence="3">GAF domain-containing protein</fullName>
    </recommendedName>
</protein>